<dbReference type="InterPro" id="IPR024486">
    <property type="entry name" value="DUF2617"/>
</dbReference>
<comment type="caution">
    <text evidence="1">The sequence shown here is derived from an EMBL/GenBank/DDBJ whole genome shotgun (WGS) entry which is preliminary data.</text>
</comment>
<accession>A0A1Q8CWW8</accession>
<dbReference type="EMBL" id="MSIE01000005">
    <property type="protein sequence ID" value="OLF18828.1"/>
    <property type="molecule type" value="Genomic_DNA"/>
</dbReference>
<dbReference type="Pfam" id="PF10936">
    <property type="entry name" value="DUF2617"/>
    <property type="match status" value="1"/>
</dbReference>
<dbReference type="STRING" id="1912961.BU204_04850"/>
<evidence type="ECO:0000313" key="1">
    <source>
        <dbReference type="EMBL" id="OLF18828.1"/>
    </source>
</evidence>
<protein>
    <recommendedName>
        <fullName evidence="3">DUF2617 domain-containing protein</fullName>
    </recommendedName>
</protein>
<dbReference type="RefSeq" id="WP_075124312.1">
    <property type="nucleotide sequence ID" value="NZ_MSIE01000005.1"/>
</dbReference>
<sequence>MRARLDTRFADSRAADLSLAYGLRPLPALGTHRVVLPGVALELRVLGASHQVVLDGWSETVACLPDRPGALPAREESLAGGWRTTFEAHCHRLDGDELADRVRAIVLECAADENALVGEFPGSPLAVTALRAWPDGDGASWRTWHAYPQAGELVETVSVVRPV</sequence>
<evidence type="ECO:0000313" key="2">
    <source>
        <dbReference type="Proteomes" id="UP000185596"/>
    </source>
</evidence>
<evidence type="ECO:0008006" key="3">
    <source>
        <dbReference type="Google" id="ProtNLM"/>
    </source>
</evidence>
<dbReference type="OrthoDB" id="4462506at2"/>
<gene>
    <name evidence="1" type="ORF">BU204_04850</name>
</gene>
<proteinExistence type="predicted"/>
<keyword evidence="2" id="KW-1185">Reference proteome</keyword>
<name>A0A1Q8CWW8_9PSEU</name>
<organism evidence="1 2">
    <name type="scientific">Actinophytocola xanthii</name>
    <dbReference type="NCBI Taxonomy" id="1912961"/>
    <lineage>
        <taxon>Bacteria</taxon>
        <taxon>Bacillati</taxon>
        <taxon>Actinomycetota</taxon>
        <taxon>Actinomycetes</taxon>
        <taxon>Pseudonocardiales</taxon>
        <taxon>Pseudonocardiaceae</taxon>
    </lineage>
</organism>
<dbReference type="Proteomes" id="UP000185596">
    <property type="component" value="Unassembled WGS sequence"/>
</dbReference>
<reference evidence="1 2" key="1">
    <citation type="submission" date="2016-12" db="EMBL/GenBank/DDBJ databases">
        <title>The draft genome sequence of Actinophytocola sp. 11-183.</title>
        <authorList>
            <person name="Wang W."/>
            <person name="Yuan L."/>
        </authorList>
    </citation>
    <scope>NUCLEOTIDE SEQUENCE [LARGE SCALE GENOMIC DNA]</scope>
    <source>
        <strain evidence="1 2">11-183</strain>
    </source>
</reference>
<dbReference type="AlphaFoldDB" id="A0A1Q8CWW8"/>